<dbReference type="Pfam" id="PF13041">
    <property type="entry name" value="PPR_2"/>
    <property type="match status" value="2"/>
</dbReference>
<dbReference type="InterPro" id="IPR011990">
    <property type="entry name" value="TPR-like_helical_dom_sf"/>
</dbReference>
<dbReference type="InterPro" id="IPR002885">
    <property type="entry name" value="PPR_rpt"/>
</dbReference>
<dbReference type="InterPro" id="IPR046848">
    <property type="entry name" value="E_motif"/>
</dbReference>
<dbReference type="Proteomes" id="UP001634007">
    <property type="component" value="Unassembled WGS sequence"/>
</dbReference>
<accession>A0ABD3IXF7</accession>
<dbReference type="Gene3D" id="1.25.40.10">
    <property type="entry name" value="Tetratricopeptide repeat domain"/>
    <property type="match status" value="6"/>
</dbReference>
<keyword evidence="1" id="KW-0677">Repeat</keyword>
<feature type="repeat" description="PPR" evidence="3">
    <location>
        <begin position="413"/>
        <end position="447"/>
    </location>
</feature>
<evidence type="ECO:0000313" key="5">
    <source>
        <dbReference type="Proteomes" id="UP001634007"/>
    </source>
</evidence>
<dbReference type="FunFam" id="1.25.40.10:FF:000425">
    <property type="entry name" value="Pentatricopeptide repeat-containing protein At3g26540"/>
    <property type="match status" value="1"/>
</dbReference>
<feature type="repeat" description="PPR" evidence="3">
    <location>
        <begin position="312"/>
        <end position="346"/>
    </location>
</feature>
<dbReference type="NCBIfam" id="TIGR00756">
    <property type="entry name" value="PPR"/>
    <property type="match status" value="7"/>
</dbReference>
<dbReference type="GO" id="GO:0016070">
    <property type="term" value="P:RNA metabolic process"/>
    <property type="evidence" value="ECO:0007669"/>
    <property type="project" value="UniProtKB-ARBA"/>
</dbReference>
<feature type="repeat" description="PPR" evidence="3">
    <location>
        <begin position="513"/>
        <end position="547"/>
    </location>
</feature>
<comment type="caution">
    <text evidence="4">The sequence shown here is derived from an EMBL/GenBank/DDBJ whole genome shotgun (WGS) entry which is preliminary data.</text>
</comment>
<protein>
    <submittedName>
        <fullName evidence="4">Uncharacterized protein</fullName>
    </submittedName>
</protein>
<evidence type="ECO:0000256" key="1">
    <source>
        <dbReference type="ARBA" id="ARBA00022737"/>
    </source>
</evidence>
<keyword evidence="5" id="KW-1185">Reference proteome</keyword>
<feature type="repeat" description="PPR" evidence="3">
    <location>
        <begin position="614"/>
        <end position="648"/>
    </location>
</feature>
<dbReference type="FunFam" id="1.25.40.10:FF:000344">
    <property type="entry name" value="Pentatricopeptide repeat-containing protein"/>
    <property type="match status" value="1"/>
</dbReference>
<dbReference type="SUPFAM" id="SSF48452">
    <property type="entry name" value="TPR-like"/>
    <property type="match status" value="1"/>
</dbReference>
<dbReference type="EMBL" id="JBJKBG010000010">
    <property type="protein sequence ID" value="KAL3718541.1"/>
    <property type="molecule type" value="Genomic_DNA"/>
</dbReference>
<reference evidence="4 5" key="1">
    <citation type="submission" date="2024-11" db="EMBL/GenBank/DDBJ databases">
        <title>Chromosome-level genome assembly of Eucalyptus globulus Labill. provides insights into its genome evolution.</title>
        <authorList>
            <person name="Li X."/>
        </authorList>
    </citation>
    <scope>NUCLEOTIDE SEQUENCE [LARGE SCALE GENOMIC DNA]</scope>
    <source>
        <strain evidence="4">CL2024</strain>
        <tissue evidence="4">Fresh tender leaves</tissue>
    </source>
</reference>
<dbReference type="FunFam" id="1.25.40.10:FF:000031">
    <property type="entry name" value="Pentatricopeptide repeat-containing protein mitochondrial"/>
    <property type="match status" value="1"/>
</dbReference>
<evidence type="ECO:0000256" key="2">
    <source>
        <dbReference type="ARBA" id="ARBA00061659"/>
    </source>
</evidence>
<dbReference type="Pfam" id="PF01535">
    <property type="entry name" value="PPR"/>
    <property type="match status" value="7"/>
</dbReference>
<dbReference type="PANTHER" id="PTHR47926">
    <property type="entry name" value="PENTATRICOPEPTIDE REPEAT-CONTAINING PROTEIN"/>
    <property type="match status" value="1"/>
</dbReference>
<dbReference type="AlphaFoldDB" id="A0ABD3IXF7"/>
<organism evidence="4 5">
    <name type="scientific">Eucalyptus globulus</name>
    <name type="common">Tasmanian blue gum</name>
    <dbReference type="NCBI Taxonomy" id="34317"/>
    <lineage>
        <taxon>Eukaryota</taxon>
        <taxon>Viridiplantae</taxon>
        <taxon>Streptophyta</taxon>
        <taxon>Embryophyta</taxon>
        <taxon>Tracheophyta</taxon>
        <taxon>Spermatophyta</taxon>
        <taxon>Magnoliopsida</taxon>
        <taxon>eudicotyledons</taxon>
        <taxon>Gunneridae</taxon>
        <taxon>Pentapetalae</taxon>
        <taxon>rosids</taxon>
        <taxon>malvids</taxon>
        <taxon>Myrtales</taxon>
        <taxon>Myrtaceae</taxon>
        <taxon>Myrtoideae</taxon>
        <taxon>Eucalypteae</taxon>
        <taxon>Eucalyptus</taxon>
    </lineage>
</organism>
<dbReference type="InterPro" id="IPR046960">
    <property type="entry name" value="PPR_At4g14850-like_plant"/>
</dbReference>
<comment type="similarity">
    <text evidence="2">Belongs to the PPR family. PCMP-E subfamily.</text>
</comment>
<evidence type="ECO:0000256" key="3">
    <source>
        <dbReference type="PROSITE-ProRule" id="PRU00708"/>
    </source>
</evidence>
<sequence length="819" mass="91100">MLLRRRRHAFNFLHDPLLASSIKIESLSSFSSLPATASTPSDETHSDLLALCSNSRSLGRTKQCHTLGIVGRSLPRSVSLCASLILSYAGHGDIAAGRVLFRQTVGHCHTAFLWNTLIRAHSVCGVHDGFETYNAMIRSGVRPDGHTFPFVLKVCADFAEVKKGMEVHGAVFKLGFNGDVYVGNTLLQFYGNCRDLRGAGKVFDEMDERDIVSWNTVIGVFSVNGLYQEAFEFFNGMNSRSAMRPNMVSIISVLPVCAGFEDEAMASQIHAYTVKLGLVTNVTVGNALVDVYAKCRNAVAARYFFDEMVEKNEVSWNAIITGFAYGECNVDALNMFRSMISEGMKPDSVTISSMLPVLVELQLFDLAEEVHAYSIRMGMESDLFISNSLIDMYAKSGHPTMASCMFNKMKVCNIVSWNAMIANFTQNRQEVEAINLIREMQVHGEVPSSLSFTNVLPACARMGLLSTGKEIHARTFRMGQSFDVFISNALTDMYAKCGCLNLARKVFSMSWRDEVTYNILIVGYSQTSYCLESLSLLKEMHSMGMNYDIVSFVGAISACANIAAIKQGKEIHGLLVRKQLHMHLFVANSLLDLYTKCGKIDIAREVFDRIPHRDVASWNTVIMGYGMLGEIETAINLFEEMRNDGVEYDSVSYIAVLSACSHGGLVEKGREYFKEMRCQNLEPSQMHYACMVDILGRAGLFEEALELIKGLAFEPDVNIWGALLGACRMHGNIELGCWAADHLLKLKPDHCGYYVLLSNLYAEAGRWDEADRVRELMKSRAVKKNPGFSWVQTRDKVHAFVVGEKVEDLDLFARLAEAG</sequence>
<dbReference type="FunFam" id="1.25.40.10:FF:001226">
    <property type="entry name" value="Pentatricopeptide repeat-containing protein At3g03580"/>
    <property type="match status" value="1"/>
</dbReference>
<dbReference type="Pfam" id="PF20431">
    <property type="entry name" value="E_motif"/>
    <property type="match status" value="1"/>
</dbReference>
<dbReference type="PANTHER" id="PTHR47926:SF427">
    <property type="entry name" value="TETRATRICOPEPTIDE-LIKE HELICAL DOMAIN SUPERFAMILY"/>
    <property type="match status" value="1"/>
</dbReference>
<gene>
    <name evidence="4" type="ORF">ACJRO7_003638</name>
</gene>
<dbReference type="FunFam" id="1.25.40.10:FF:000280">
    <property type="entry name" value="Pentatricopeptide repeat-containing protein"/>
    <property type="match status" value="1"/>
</dbReference>
<dbReference type="FunFam" id="1.25.40.10:FF:000361">
    <property type="entry name" value="Pentatricopeptide repeat-containing protein chloroplastic"/>
    <property type="match status" value="1"/>
</dbReference>
<evidence type="ECO:0000313" key="4">
    <source>
        <dbReference type="EMBL" id="KAL3718541.1"/>
    </source>
</evidence>
<proteinExistence type="inferred from homology"/>
<feature type="repeat" description="PPR" evidence="3">
    <location>
        <begin position="649"/>
        <end position="683"/>
    </location>
</feature>
<dbReference type="PROSITE" id="PS51375">
    <property type="entry name" value="PPR"/>
    <property type="match status" value="6"/>
</dbReference>
<feature type="repeat" description="PPR" evidence="3">
    <location>
        <begin position="210"/>
        <end position="244"/>
    </location>
</feature>
<name>A0ABD3IXF7_EUCGL</name>